<dbReference type="Proteomes" id="UP001177021">
    <property type="component" value="Unassembled WGS sequence"/>
</dbReference>
<protein>
    <submittedName>
        <fullName evidence="1">Uncharacterized protein</fullName>
    </submittedName>
</protein>
<evidence type="ECO:0000313" key="1">
    <source>
        <dbReference type="EMBL" id="CAJ2660076.1"/>
    </source>
</evidence>
<proteinExistence type="predicted"/>
<sequence length="1097" mass="119920">MAKGTNSDEFMVLSRVRTGLKREFAFAMKAQSEIDCSLGRTRGGSKNRNEAPVQEIPVGKKARKTGLEDVGGVMSEEEAKSDVVDLVSDDEPRVLVGELESVKSVVDTVIDDDETLLVDENLNEEKDKVVNEIEMEICETKEDKNDGANEEKEKVVNEIEMEICETKEEQKEDKNNTLFDDGANVSVSVRKRKKVTLEKPVRRFTRSALKQKDEETKDNNVVGIVDNVVNRETDVLPVMSTPTPMKLSKSGLKKFPVKLKDFLATGILEGLKVRYVKGQKARKPGEKDLPGVIRDAGVLCFCESCKGTKVVTPTVFELHAGSANKRPPEYTYLENGRPLRDVMNACLGFSLDKLDEAVQLVLGDFTLQKSNICFNCRGPISESSNGVSKLVCNSCMELNEAQTSSQLQTAATCSKSIPPVVQPRSPETVVVPESLNTGMAVPKSLNNEMAVPKSLNTEMVVPNSLNSEMAVPESSNTQMIPKGLSTRMKQSASRGKSRGKITRKDLGLHKLVFEEDVLEDGTEVAYYSHGKKLLVGHKQGYGIKCSCCDTEISASQFEAHAGWASRRKPYLHIYTSNGVSLHELSLSISKDRRFAASDNDDLCSICQDGGDLLCCDGCPRAFHIDCVPLPCIPSGTWYCKYCQNNFQMESNVQRNVNALAAGRIAGVDPLEQISRRCIRIVKSVAVDHGGCALCGGHDFTKLFSPRTVMICDQCEREFHVGCLKENNMQNLEELPEGDWFCSTSCNHIHSSLVNLVASGENSLPDSIISLIKKKRDTGAKEKGADTGAEEKGADTGTEEKCADTVAEEKGADTVAEEKSADSVAEEKGADTVAEEKGADTVAEEKGADTDAEEKGADSVSEEKGGDTGTEEKGADTGAEEKGGDTGGEEKGADTGVEEKVGDTGVGPDIKWRVLSWRLVASGENKQLSNEYRQVLSKAVSIFHEQFDPIVDSSSGRDFIPAMLFGKNIHGQDFAGMYCAVLTVNQVVVSAGVFRVFGPEVAELPLVATDGKYQGQGYFQCLFSCIERLLRSLSVKNLVLPAAEEAKYIWTNKFKFTKLEQDEINNYKRFYRMMVFQGTSTLQKPVCALPSTSTEETV</sequence>
<name>A0ACB0KUR2_TRIPR</name>
<gene>
    <name evidence="1" type="ORF">MILVUS5_LOCUS26104</name>
</gene>
<evidence type="ECO:0000313" key="2">
    <source>
        <dbReference type="Proteomes" id="UP001177021"/>
    </source>
</evidence>
<keyword evidence="2" id="KW-1185">Reference proteome</keyword>
<dbReference type="EMBL" id="CASHSV030000311">
    <property type="protein sequence ID" value="CAJ2660076.1"/>
    <property type="molecule type" value="Genomic_DNA"/>
</dbReference>
<accession>A0ACB0KUR2</accession>
<comment type="caution">
    <text evidence="1">The sequence shown here is derived from an EMBL/GenBank/DDBJ whole genome shotgun (WGS) entry which is preliminary data.</text>
</comment>
<reference evidence="1" key="1">
    <citation type="submission" date="2023-10" db="EMBL/GenBank/DDBJ databases">
        <authorList>
            <person name="Rodriguez Cubillos JULIANA M."/>
            <person name="De Vega J."/>
        </authorList>
    </citation>
    <scope>NUCLEOTIDE SEQUENCE</scope>
</reference>
<organism evidence="1 2">
    <name type="scientific">Trifolium pratense</name>
    <name type="common">Red clover</name>
    <dbReference type="NCBI Taxonomy" id="57577"/>
    <lineage>
        <taxon>Eukaryota</taxon>
        <taxon>Viridiplantae</taxon>
        <taxon>Streptophyta</taxon>
        <taxon>Embryophyta</taxon>
        <taxon>Tracheophyta</taxon>
        <taxon>Spermatophyta</taxon>
        <taxon>Magnoliopsida</taxon>
        <taxon>eudicotyledons</taxon>
        <taxon>Gunneridae</taxon>
        <taxon>Pentapetalae</taxon>
        <taxon>rosids</taxon>
        <taxon>fabids</taxon>
        <taxon>Fabales</taxon>
        <taxon>Fabaceae</taxon>
        <taxon>Papilionoideae</taxon>
        <taxon>50 kb inversion clade</taxon>
        <taxon>NPAAA clade</taxon>
        <taxon>Hologalegina</taxon>
        <taxon>IRL clade</taxon>
        <taxon>Trifolieae</taxon>
        <taxon>Trifolium</taxon>
    </lineage>
</organism>